<protein>
    <submittedName>
        <fullName evidence="2">Uncharacterized protein</fullName>
    </submittedName>
</protein>
<reference evidence="2" key="1">
    <citation type="submission" date="2022-07" db="EMBL/GenBank/DDBJ databases">
        <title>Enhanced cultured diversity of the mouse gut microbiota enables custom-made synthetic communities.</title>
        <authorList>
            <person name="Afrizal A."/>
        </authorList>
    </citation>
    <scope>NUCLEOTIDE SEQUENCE</scope>
    <source>
        <strain evidence="2">DSM 29186</strain>
    </source>
</reference>
<comment type="caution">
    <text evidence="2">The sequence shown here is derived from an EMBL/GenBank/DDBJ whole genome shotgun (WGS) entry which is preliminary data.</text>
</comment>
<keyword evidence="1" id="KW-0472">Membrane</keyword>
<dbReference type="Proteomes" id="UP001140817">
    <property type="component" value="Unassembled WGS sequence"/>
</dbReference>
<gene>
    <name evidence="2" type="ORF">NSA58_11275</name>
</gene>
<feature type="transmembrane region" description="Helical" evidence="1">
    <location>
        <begin position="192"/>
        <end position="210"/>
    </location>
</feature>
<evidence type="ECO:0000313" key="3">
    <source>
        <dbReference type="Proteomes" id="UP001140817"/>
    </source>
</evidence>
<feature type="transmembrane region" description="Helical" evidence="1">
    <location>
        <begin position="265"/>
        <end position="287"/>
    </location>
</feature>
<feature type="transmembrane region" description="Helical" evidence="1">
    <location>
        <begin position="449"/>
        <end position="471"/>
    </location>
</feature>
<accession>A0A9X2MFY6</accession>
<dbReference type="EMBL" id="JANKBY010000135">
    <property type="protein sequence ID" value="MCR1823371.1"/>
    <property type="molecule type" value="Genomic_DNA"/>
</dbReference>
<proteinExistence type="predicted"/>
<organism evidence="2 3">
    <name type="scientific">Terrisporobacter muris</name>
    <dbReference type="NCBI Taxonomy" id="2963284"/>
    <lineage>
        <taxon>Bacteria</taxon>
        <taxon>Bacillati</taxon>
        <taxon>Bacillota</taxon>
        <taxon>Clostridia</taxon>
        <taxon>Peptostreptococcales</taxon>
        <taxon>Peptostreptococcaceae</taxon>
        <taxon>Terrisporobacter</taxon>
    </lineage>
</organism>
<evidence type="ECO:0000313" key="2">
    <source>
        <dbReference type="EMBL" id="MCR1823371.1"/>
    </source>
</evidence>
<dbReference type="AlphaFoldDB" id="A0A9X2MFY6"/>
<dbReference type="RefSeq" id="WP_074080135.1">
    <property type="nucleotide sequence ID" value="NZ_JANKBY010000135.1"/>
</dbReference>
<keyword evidence="3" id="KW-1185">Reference proteome</keyword>
<feature type="transmembrane region" description="Helical" evidence="1">
    <location>
        <begin position="167"/>
        <end position="186"/>
    </location>
</feature>
<keyword evidence="1" id="KW-1133">Transmembrane helix</keyword>
<keyword evidence="1" id="KW-0812">Transmembrane</keyword>
<sequence>MNKIKINLNCNLNEFLHNWEKDVEEYTLKKLNKGKYETFLGNINDDEIFLSFCSNDKKVNISMTCFKGKIIEKEDKLYIEGKFTVPFFKKIVALFMVFITLVMIIGLELSIFTLFPFWLLSDICVRFFHHYDYVKEMLINKIKILGNSKADYVCCDKYKLSKTKRKILHLIGVILILISIFTYLKMIGNYNQQRLCTILGFVGIILSVYFNKEKRREMLIGKEEFSLIEELYLNGYEYGDKDLDEIEDTLYEEDYKFNIGDLLRILFIGIISFSIIAIIINLGMGSYKIPKEFTINKTQRPNYFVTQFLVDDDKFYIEKAFNGSVEVYDKNGDFLNTVWIGKNEEFINAYLNDKENIFMLSTDSEYENYYLYVIDKDKFTLKDKIQRKEEDVEEFEYSNPYEGMTFLESIAEDIYPTAKKDNTRYKLKFNKIIVNEREDQVINLENSKLLPLPMGLLIIFVFVSLSGMYIIEYIEYKMTIKKYISKRKRV</sequence>
<name>A0A9X2MFY6_9FIRM</name>
<feature type="transmembrane region" description="Helical" evidence="1">
    <location>
        <begin position="91"/>
        <end position="120"/>
    </location>
</feature>
<evidence type="ECO:0000256" key="1">
    <source>
        <dbReference type="SAM" id="Phobius"/>
    </source>
</evidence>